<feature type="region of interest" description="Disordered" evidence="1">
    <location>
        <begin position="48"/>
        <end position="84"/>
    </location>
</feature>
<feature type="compositionally biased region" description="Basic and acidic residues" evidence="1">
    <location>
        <begin position="298"/>
        <end position="320"/>
    </location>
</feature>
<dbReference type="InterPro" id="IPR036020">
    <property type="entry name" value="WW_dom_sf"/>
</dbReference>
<feature type="compositionally biased region" description="Basic and acidic residues" evidence="1">
    <location>
        <begin position="441"/>
        <end position="451"/>
    </location>
</feature>
<sequence>MAPEAPADTAGPSSPPPKLPDGWLPQWEGVRRKWYYVQRTTGKSQWEIPTEPVILTPSTTPTPIGTGPSPAPSSNPINDGTRQVNTGDKMVGGKYSAADSARISRSLNSQMYGQADNSMHASGLPGWYSNQIGQHLPGGYEQQPAANATGYGPIPLQHGLAGNMNGQPAFLAGQVHQGYAIPGPHHLGQGMPSTAWGDNPGIFQGFSSAYTIGQNPQYSQGFPAGRVSTQNQQTPESWTASRGLQGQMGREIPGTSAHESPWQGSQQGQLGPPSEGLQLNTQPSTIPKPIFGSFPSPRDVEPSPREFAHHTSEPSLRREAQSYQSSEENSRDNSPHSMVDNARNGQGYPILRSHSQQAPTNPALHGFSPLQHVQSQYQRQHMIRTRSDLPTAQNQQQYYDPMAQGDIHHYVSQHNGHGSGPAGFSAPTHGHQIPYHQPRPYSEHSPGEPREASGTQFVSGPWP</sequence>
<feature type="compositionally biased region" description="Polar residues" evidence="1">
    <location>
        <begin position="75"/>
        <end position="84"/>
    </location>
</feature>
<dbReference type="PROSITE" id="PS50020">
    <property type="entry name" value="WW_DOMAIN_2"/>
    <property type="match status" value="1"/>
</dbReference>
<dbReference type="Gene3D" id="2.20.70.10">
    <property type="match status" value="1"/>
</dbReference>
<comment type="caution">
    <text evidence="3">The sequence shown here is derived from an EMBL/GenBank/DDBJ whole genome shotgun (WGS) entry which is preliminary data.</text>
</comment>
<proteinExistence type="predicted"/>
<feature type="region of interest" description="Disordered" evidence="1">
    <location>
        <begin position="410"/>
        <end position="463"/>
    </location>
</feature>
<reference evidence="3" key="1">
    <citation type="submission" date="2022-11" db="EMBL/GenBank/DDBJ databases">
        <authorList>
            <person name="Petersen C."/>
        </authorList>
    </citation>
    <scope>NUCLEOTIDE SEQUENCE</scope>
    <source>
        <strain evidence="3">IBT 22155</strain>
    </source>
</reference>
<keyword evidence="4" id="KW-1185">Reference proteome</keyword>
<gene>
    <name evidence="3" type="ORF">N7515_002688</name>
</gene>
<evidence type="ECO:0000256" key="1">
    <source>
        <dbReference type="SAM" id="MobiDB-lite"/>
    </source>
</evidence>
<dbReference type="SUPFAM" id="SSF51045">
    <property type="entry name" value="WW domain"/>
    <property type="match status" value="1"/>
</dbReference>
<feature type="compositionally biased region" description="Low complexity" evidence="1">
    <location>
        <begin position="260"/>
        <end position="279"/>
    </location>
</feature>
<dbReference type="GeneID" id="81402602"/>
<dbReference type="PROSITE" id="PS01159">
    <property type="entry name" value="WW_DOMAIN_1"/>
    <property type="match status" value="1"/>
</dbReference>
<accession>A0A9W9HDW4</accession>
<name>A0A9W9HDW4_9EURO</name>
<feature type="compositionally biased region" description="Polar residues" evidence="1">
    <location>
        <begin position="227"/>
        <end position="244"/>
    </location>
</feature>
<feature type="compositionally biased region" description="Low complexity" evidence="1">
    <location>
        <begin position="56"/>
        <end position="74"/>
    </location>
</feature>
<dbReference type="EMBL" id="JAPQKL010000002">
    <property type="protein sequence ID" value="KAJ5143901.1"/>
    <property type="molecule type" value="Genomic_DNA"/>
</dbReference>
<feature type="domain" description="WW" evidence="2">
    <location>
        <begin position="17"/>
        <end position="51"/>
    </location>
</feature>
<evidence type="ECO:0000259" key="2">
    <source>
        <dbReference type="PROSITE" id="PS50020"/>
    </source>
</evidence>
<feature type="region of interest" description="Disordered" evidence="1">
    <location>
        <begin position="1"/>
        <end position="25"/>
    </location>
</feature>
<protein>
    <recommendedName>
        <fullName evidence="2">WW domain-containing protein</fullName>
    </recommendedName>
</protein>
<evidence type="ECO:0000313" key="3">
    <source>
        <dbReference type="EMBL" id="KAJ5143901.1"/>
    </source>
</evidence>
<dbReference type="Proteomes" id="UP001149079">
    <property type="component" value="Unassembled WGS sequence"/>
</dbReference>
<feature type="region of interest" description="Disordered" evidence="1">
    <location>
        <begin position="220"/>
        <end position="367"/>
    </location>
</feature>
<dbReference type="OrthoDB" id="2367685at2759"/>
<reference evidence="3" key="2">
    <citation type="journal article" date="2023" name="IMA Fungus">
        <title>Comparative genomic study of the Penicillium genus elucidates a diverse pangenome and 15 lateral gene transfer events.</title>
        <authorList>
            <person name="Petersen C."/>
            <person name="Sorensen T."/>
            <person name="Nielsen M.R."/>
            <person name="Sondergaard T.E."/>
            <person name="Sorensen J.L."/>
            <person name="Fitzpatrick D.A."/>
            <person name="Frisvad J.C."/>
            <person name="Nielsen K.L."/>
        </authorList>
    </citation>
    <scope>NUCLEOTIDE SEQUENCE</scope>
    <source>
        <strain evidence="3">IBT 22155</strain>
    </source>
</reference>
<dbReference type="InterPro" id="IPR001202">
    <property type="entry name" value="WW_dom"/>
</dbReference>
<dbReference type="RefSeq" id="XP_056525545.1">
    <property type="nucleotide sequence ID" value="XM_056663432.1"/>
</dbReference>
<dbReference type="AlphaFoldDB" id="A0A9W9HDW4"/>
<evidence type="ECO:0000313" key="4">
    <source>
        <dbReference type="Proteomes" id="UP001149079"/>
    </source>
</evidence>
<organism evidence="3 4">
    <name type="scientific">Penicillium bovifimosum</name>
    <dbReference type="NCBI Taxonomy" id="126998"/>
    <lineage>
        <taxon>Eukaryota</taxon>
        <taxon>Fungi</taxon>
        <taxon>Dikarya</taxon>
        <taxon>Ascomycota</taxon>
        <taxon>Pezizomycotina</taxon>
        <taxon>Eurotiomycetes</taxon>
        <taxon>Eurotiomycetidae</taxon>
        <taxon>Eurotiales</taxon>
        <taxon>Aspergillaceae</taxon>
        <taxon>Penicillium</taxon>
    </lineage>
</organism>
<feature type="compositionally biased region" description="Polar residues" evidence="1">
    <location>
        <begin position="453"/>
        <end position="463"/>
    </location>
</feature>